<feature type="transmembrane region" description="Helical" evidence="6">
    <location>
        <begin position="207"/>
        <end position="226"/>
    </location>
</feature>
<accession>A0A8H8RA90</accession>
<dbReference type="PANTHER" id="PTHR33048">
    <property type="entry name" value="PTH11-LIKE INTEGRAL MEMBRANE PROTEIN (AFU_ORTHOLOGUE AFUA_5G11245)"/>
    <property type="match status" value="1"/>
</dbReference>
<comment type="similarity">
    <text evidence="5">Belongs to the SAT4 family.</text>
</comment>
<protein>
    <submittedName>
        <fullName evidence="8">Satratoxin biosynthesis SC1 cluster protein</fullName>
    </submittedName>
</protein>
<dbReference type="PANTHER" id="PTHR33048:SF47">
    <property type="entry name" value="INTEGRAL MEMBRANE PROTEIN-RELATED"/>
    <property type="match status" value="1"/>
</dbReference>
<organism evidence="8 9">
    <name type="scientific">Lachnellula hyalina</name>
    <dbReference type="NCBI Taxonomy" id="1316788"/>
    <lineage>
        <taxon>Eukaryota</taxon>
        <taxon>Fungi</taxon>
        <taxon>Dikarya</taxon>
        <taxon>Ascomycota</taxon>
        <taxon>Pezizomycotina</taxon>
        <taxon>Leotiomycetes</taxon>
        <taxon>Helotiales</taxon>
        <taxon>Lachnaceae</taxon>
        <taxon>Lachnellula</taxon>
    </lineage>
</organism>
<dbReference type="InterPro" id="IPR049326">
    <property type="entry name" value="Rhodopsin_dom_fungi"/>
</dbReference>
<feature type="transmembrane region" description="Helical" evidence="6">
    <location>
        <begin position="93"/>
        <end position="114"/>
    </location>
</feature>
<evidence type="ECO:0000256" key="1">
    <source>
        <dbReference type="ARBA" id="ARBA00004141"/>
    </source>
</evidence>
<dbReference type="EMBL" id="QGMH01000003">
    <property type="protein sequence ID" value="TVY30844.1"/>
    <property type="molecule type" value="Genomic_DNA"/>
</dbReference>
<keyword evidence="2 6" id="KW-0812">Transmembrane</keyword>
<dbReference type="AlphaFoldDB" id="A0A8H8RA90"/>
<evidence type="ECO:0000313" key="8">
    <source>
        <dbReference type="EMBL" id="TVY30844.1"/>
    </source>
</evidence>
<dbReference type="OrthoDB" id="10017208at2759"/>
<name>A0A8H8RA90_9HELO</name>
<dbReference type="GO" id="GO:0016020">
    <property type="term" value="C:membrane"/>
    <property type="evidence" value="ECO:0007669"/>
    <property type="project" value="UniProtKB-SubCell"/>
</dbReference>
<gene>
    <name evidence="8" type="primary">SAT4_1</name>
    <name evidence="8" type="ORF">LHYA1_G000839</name>
</gene>
<dbReference type="GeneID" id="41981037"/>
<evidence type="ECO:0000259" key="7">
    <source>
        <dbReference type="Pfam" id="PF20684"/>
    </source>
</evidence>
<evidence type="ECO:0000313" key="9">
    <source>
        <dbReference type="Proteomes" id="UP000431533"/>
    </source>
</evidence>
<dbReference type="Pfam" id="PF20684">
    <property type="entry name" value="Fung_rhodopsin"/>
    <property type="match status" value="1"/>
</dbReference>
<feature type="domain" description="Rhodopsin" evidence="7">
    <location>
        <begin position="30"/>
        <end position="267"/>
    </location>
</feature>
<evidence type="ECO:0000256" key="3">
    <source>
        <dbReference type="ARBA" id="ARBA00022989"/>
    </source>
</evidence>
<reference evidence="8 9" key="1">
    <citation type="submission" date="2018-05" db="EMBL/GenBank/DDBJ databases">
        <title>Genome sequencing and assembly of the regulated plant pathogen Lachnellula willkommii and related sister species for the development of diagnostic species identification markers.</title>
        <authorList>
            <person name="Giroux E."/>
            <person name="Bilodeau G."/>
        </authorList>
    </citation>
    <scope>NUCLEOTIDE SEQUENCE [LARGE SCALE GENOMIC DNA]</scope>
    <source>
        <strain evidence="8 9">CBS 185.66</strain>
    </source>
</reference>
<dbReference type="InterPro" id="IPR052337">
    <property type="entry name" value="SAT4-like"/>
</dbReference>
<keyword evidence="9" id="KW-1185">Reference proteome</keyword>
<comment type="subcellular location">
    <subcellularLocation>
        <location evidence="1">Membrane</location>
        <topology evidence="1">Multi-pass membrane protein</topology>
    </subcellularLocation>
</comment>
<evidence type="ECO:0000256" key="6">
    <source>
        <dbReference type="SAM" id="Phobius"/>
    </source>
</evidence>
<comment type="caution">
    <text evidence="8">The sequence shown here is derived from an EMBL/GenBank/DDBJ whole genome shotgun (WGS) entry which is preliminary data.</text>
</comment>
<dbReference type="Proteomes" id="UP000431533">
    <property type="component" value="Unassembled WGS sequence"/>
</dbReference>
<feature type="transmembrane region" description="Helical" evidence="6">
    <location>
        <begin position="176"/>
        <end position="195"/>
    </location>
</feature>
<dbReference type="RefSeq" id="XP_031009628.1">
    <property type="nucleotide sequence ID" value="XM_031145828.1"/>
</dbReference>
<keyword evidence="4 6" id="KW-0472">Membrane</keyword>
<feature type="transmembrane region" description="Helical" evidence="6">
    <location>
        <begin position="12"/>
        <end position="34"/>
    </location>
</feature>
<proteinExistence type="inferred from homology"/>
<keyword evidence="3 6" id="KW-1133">Transmembrane helix</keyword>
<evidence type="ECO:0000256" key="2">
    <source>
        <dbReference type="ARBA" id="ARBA00022692"/>
    </source>
</evidence>
<sequence>MTVNLADNYQPLILRTTIAISCLATVAVVLRLISRRIKGNNYALDDLLVVMGLVVSWGCLGLGIFMVNNGVGKHTELASKENLTNFLKWHKALFAYEIVYFVTLAFTKLSILAFYTRIFRTPKFLIVAKIMVGVVIAWLFATIMVAIFSCNPVDAFWTRAPGSKCIVSEHFYIGNAVPNIITDLIILALPVKMIWQLHTSKADRIALTFIFLLGSFVVIASVIRLSQLHQVNNPDILWGFNLTVIWSSIEPSVAVISACLPTLRPLAEFILPSQFRSRSFKEASGNRRGTELISKSAMNPRPDQMDPARRGENGYWVHTNGEPTQLTSVGADRASRGHLMDYENGSSKSQNIRVNTDIKVSTSSIV</sequence>
<feature type="transmembrane region" description="Helical" evidence="6">
    <location>
        <begin position="46"/>
        <end position="67"/>
    </location>
</feature>
<evidence type="ECO:0000256" key="4">
    <source>
        <dbReference type="ARBA" id="ARBA00023136"/>
    </source>
</evidence>
<feature type="transmembrane region" description="Helical" evidence="6">
    <location>
        <begin position="126"/>
        <end position="148"/>
    </location>
</feature>
<evidence type="ECO:0000256" key="5">
    <source>
        <dbReference type="ARBA" id="ARBA00038359"/>
    </source>
</evidence>